<dbReference type="GO" id="GO:0047465">
    <property type="term" value="F:N-acylglucosamine-6-phosphate 2-epimerase activity"/>
    <property type="evidence" value="ECO:0007669"/>
    <property type="project" value="UniProtKB-EC"/>
</dbReference>
<evidence type="ECO:0000256" key="6">
    <source>
        <dbReference type="HAMAP-Rule" id="MF_01235"/>
    </source>
</evidence>
<dbReference type="RefSeq" id="WP_069946631.1">
    <property type="nucleotide sequence ID" value="NZ_CP014143.1"/>
</dbReference>
<dbReference type="CDD" id="cd04729">
    <property type="entry name" value="NanE"/>
    <property type="match status" value="1"/>
</dbReference>
<organism evidence="7 8">
    <name type="scientific">Microbulbifer aggregans</name>
    <dbReference type="NCBI Taxonomy" id="1769779"/>
    <lineage>
        <taxon>Bacteria</taxon>
        <taxon>Pseudomonadati</taxon>
        <taxon>Pseudomonadota</taxon>
        <taxon>Gammaproteobacteria</taxon>
        <taxon>Cellvibrionales</taxon>
        <taxon>Microbulbiferaceae</taxon>
        <taxon>Microbulbifer</taxon>
    </lineage>
</organism>
<dbReference type="Gene3D" id="3.20.20.70">
    <property type="entry name" value="Aldolase class I"/>
    <property type="match status" value="1"/>
</dbReference>
<dbReference type="Pfam" id="PF04131">
    <property type="entry name" value="NanE"/>
    <property type="match status" value="1"/>
</dbReference>
<evidence type="ECO:0000256" key="3">
    <source>
        <dbReference type="ARBA" id="ARBA00005081"/>
    </source>
</evidence>
<dbReference type="FunFam" id="3.20.20.70:FF:000035">
    <property type="entry name" value="Putative N-acetylmannosamine-6-phosphate 2-epimerase"/>
    <property type="match status" value="1"/>
</dbReference>
<dbReference type="InterPro" id="IPR013785">
    <property type="entry name" value="Aldolase_TIM"/>
</dbReference>
<dbReference type="NCBIfam" id="NF002231">
    <property type="entry name" value="PRK01130.1"/>
    <property type="match status" value="1"/>
</dbReference>
<dbReference type="EC" id="5.1.3.9" evidence="6"/>
<keyword evidence="8" id="KW-1185">Reference proteome</keyword>
<keyword evidence="4 6" id="KW-0413">Isomerase</keyword>
<dbReference type="KEGG" id="micc:AUP74_01037"/>
<dbReference type="GO" id="GO:0006053">
    <property type="term" value="P:N-acetylmannosamine catabolic process"/>
    <property type="evidence" value="ECO:0007669"/>
    <property type="project" value="TreeGrafter"/>
</dbReference>
<dbReference type="PANTHER" id="PTHR36204">
    <property type="entry name" value="N-ACETYLMANNOSAMINE-6-PHOSPHATE 2-EPIMERASE-RELATED"/>
    <property type="match status" value="1"/>
</dbReference>
<evidence type="ECO:0000313" key="8">
    <source>
        <dbReference type="Proteomes" id="UP000095672"/>
    </source>
</evidence>
<dbReference type="STRING" id="1769779.AUP74_01037"/>
<dbReference type="PANTHER" id="PTHR36204:SF1">
    <property type="entry name" value="N-ACETYLMANNOSAMINE-6-PHOSPHATE 2-EPIMERASE-RELATED"/>
    <property type="match status" value="1"/>
</dbReference>
<evidence type="ECO:0000256" key="2">
    <source>
        <dbReference type="ARBA" id="ARBA00002147"/>
    </source>
</evidence>
<dbReference type="InterPro" id="IPR007260">
    <property type="entry name" value="NanE"/>
</dbReference>
<comment type="catalytic activity">
    <reaction evidence="1 6">
        <text>an N-acyl-D-glucosamine 6-phosphate = an N-acyl-D-mannosamine 6-phosphate</text>
        <dbReference type="Rhea" id="RHEA:23932"/>
        <dbReference type="ChEBI" id="CHEBI:57599"/>
        <dbReference type="ChEBI" id="CHEBI:57666"/>
        <dbReference type="EC" id="5.1.3.9"/>
    </reaction>
</comment>
<evidence type="ECO:0000313" key="7">
    <source>
        <dbReference type="EMBL" id="AOS96502.1"/>
    </source>
</evidence>
<proteinExistence type="inferred from homology"/>
<name>A0A1C9W5S7_9GAMM</name>
<dbReference type="InterPro" id="IPR011060">
    <property type="entry name" value="RibuloseP-bd_barrel"/>
</dbReference>
<dbReference type="EMBL" id="CP014143">
    <property type="protein sequence ID" value="AOS96502.1"/>
    <property type="molecule type" value="Genomic_DNA"/>
</dbReference>
<accession>A0A1C9W5S7</accession>
<evidence type="ECO:0000256" key="4">
    <source>
        <dbReference type="ARBA" id="ARBA00023235"/>
    </source>
</evidence>
<sequence length="243" mass="25459">MTARTEALDALDRRVQNGLIVSCQPVDNGPMDNDETVMRLASAAIAGGADGLRIEGAPRVARVREALPQALIIGIVKRDLPDSPVRITPFLSDVEALALAGADIIAVDATARPRPAPLNALVDAIHGHGRVAMADCSCMADAANAYRLGADIVGSTLSGYTGGPVPAEPDFELLQLLAQSYPRVMAEGRFNTPQDCAKARQLGAWAVTVGTAITRTEVVTQWFAEATSAPLLQKAQAVASEHS</sequence>
<dbReference type="HAMAP" id="MF_01235">
    <property type="entry name" value="ManNAc6P_epimer"/>
    <property type="match status" value="1"/>
</dbReference>
<dbReference type="UniPathway" id="UPA00629">
    <property type="reaction ID" value="UER00682"/>
</dbReference>
<dbReference type="SUPFAM" id="SSF51366">
    <property type="entry name" value="Ribulose-phoshate binding barrel"/>
    <property type="match status" value="1"/>
</dbReference>
<comment type="pathway">
    <text evidence="3 6">Amino-sugar metabolism; N-acetylneuraminate degradation; D-fructose 6-phosphate from N-acetylneuraminate: step 3/5.</text>
</comment>
<dbReference type="PATRIC" id="fig|1769779.3.peg.1059"/>
<keyword evidence="5 6" id="KW-0119">Carbohydrate metabolism</keyword>
<evidence type="ECO:0000256" key="5">
    <source>
        <dbReference type="ARBA" id="ARBA00023277"/>
    </source>
</evidence>
<protein>
    <recommendedName>
        <fullName evidence="6">Putative N-acetylmannosamine-6-phosphate 2-epimerase</fullName>
        <ecNumber evidence="6">5.1.3.9</ecNumber>
    </recommendedName>
    <alternativeName>
        <fullName evidence="6">ManNAc-6-P epimerase</fullName>
    </alternativeName>
</protein>
<dbReference type="OrthoDB" id="9810372at2"/>
<dbReference type="GO" id="GO:0019262">
    <property type="term" value="P:N-acetylneuraminate catabolic process"/>
    <property type="evidence" value="ECO:0007669"/>
    <property type="project" value="UniProtKB-UniRule"/>
</dbReference>
<gene>
    <name evidence="6 7" type="primary">nanE</name>
    <name evidence="7" type="ORF">AUP74_01037</name>
</gene>
<dbReference type="AlphaFoldDB" id="A0A1C9W5S7"/>
<evidence type="ECO:0000256" key="1">
    <source>
        <dbReference type="ARBA" id="ARBA00000056"/>
    </source>
</evidence>
<comment type="similarity">
    <text evidence="6">Belongs to the NanE family.</text>
</comment>
<dbReference type="GO" id="GO:0005975">
    <property type="term" value="P:carbohydrate metabolic process"/>
    <property type="evidence" value="ECO:0007669"/>
    <property type="project" value="UniProtKB-UniRule"/>
</dbReference>
<comment type="function">
    <text evidence="2 6">Converts N-acetylmannosamine-6-phosphate (ManNAc-6-P) to N-acetylglucosamine-6-phosphate (GlcNAc-6-P).</text>
</comment>
<reference evidence="8" key="1">
    <citation type="submission" date="2016-01" db="EMBL/GenBank/DDBJ databases">
        <title>Complete genome sequence of Microbulbifer sp. CCB-MM1, a halophile isolated from Matang Mangrove Forest, Perak.</title>
        <authorList>
            <person name="Moh T.H."/>
            <person name="Dinesh B."/>
            <person name="Lau N.-S."/>
            <person name="Go F."/>
            <person name="Alexander Chong S.-C."/>
        </authorList>
    </citation>
    <scope>NUCLEOTIDE SEQUENCE [LARGE SCALE GENOMIC DNA]</scope>
    <source>
        <strain evidence="8">CCB-MM1</strain>
    </source>
</reference>
<dbReference type="Proteomes" id="UP000095672">
    <property type="component" value="Chromosome"/>
</dbReference>
<dbReference type="GO" id="GO:0005829">
    <property type="term" value="C:cytosol"/>
    <property type="evidence" value="ECO:0007669"/>
    <property type="project" value="TreeGrafter"/>
</dbReference>